<protein>
    <submittedName>
        <fullName evidence="2">Uncharacterized protein</fullName>
    </submittedName>
</protein>
<reference evidence="2" key="1">
    <citation type="submission" date="2022-11" db="UniProtKB">
        <authorList>
            <consortium name="WormBaseParasite"/>
        </authorList>
    </citation>
    <scope>IDENTIFICATION</scope>
</reference>
<sequence length="111" mass="12611">MHPLGNSARGDIIWDSFTAFRLLFSVEFCALEWIKGASFLIKRLGERAVELINDSLIANPFVGYSKSDHLAMLAFHVDRVLQQRSTECPLSEAYTVLRLLKAHELRFISSL</sequence>
<keyword evidence="1" id="KW-1185">Reference proteome</keyword>
<evidence type="ECO:0000313" key="1">
    <source>
        <dbReference type="Proteomes" id="UP000887564"/>
    </source>
</evidence>
<name>A0A914R7V4_PAREQ</name>
<accession>A0A914R7V4</accession>
<dbReference type="Proteomes" id="UP000887564">
    <property type="component" value="Unplaced"/>
</dbReference>
<organism evidence="1 2">
    <name type="scientific">Parascaris equorum</name>
    <name type="common">Equine roundworm</name>
    <dbReference type="NCBI Taxonomy" id="6256"/>
    <lineage>
        <taxon>Eukaryota</taxon>
        <taxon>Metazoa</taxon>
        <taxon>Ecdysozoa</taxon>
        <taxon>Nematoda</taxon>
        <taxon>Chromadorea</taxon>
        <taxon>Rhabditida</taxon>
        <taxon>Spirurina</taxon>
        <taxon>Ascaridomorpha</taxon>
        <taxon>Ascaridoidea</taxon>
        <taxon>Ascarididae</taxon>
        <taxon>Parascaris</taxon>
    </lineage>
</organism>
<dbReference type="AlphaFoldDB" id="A0A914R7V4"/>
<evidence type="ECO:0000313" key="2">
    <source>
        <dbReference type="WBParaSite" id="PEQ_0000272401-mRNA-1"/>
    </source>
</evidence>
<proteinExistence type="predicted"/>
<dbReference type="WBParaSite" id="PEQ_0000272401-mRNA-1">
    <property type="protein sequence ID" value="PEQ_0000272401-mRNA-1"/>
    <property type="gene ID" value="PEQ_0000272401"/>
</dbReference>